<dbReference type="RefSeq" id="WP_344154119.1">
    <property type="nucleotide sequence ID" value="NZ_BAAAQR010000010.1"/>
</dbReference>
<evidence type="ECO:0000313" key="1">
    <source>
        <dbReference type="EMBL" id="GAA2150310.1"/>
    </source>
</evidence>
<protein>
    <submittedName>
        <fullName evidence="1">Uncharacterized protein</fullName>
    </submittedName>
</protein>
<proteinExistence type="predicted"/>
<reference evidence="1 2" key="1">
    <citation type="journal article" date="2019" name="Int. J. Syst. Evol. Microbiol.">
        <title>The Global Catalogue of Microorganisms (GCM) 10K type strain sequencing project: providing services to taxonomists for standard genome sequencing and annotation.</title>
        <authorList>
            <consortium name="The Broad Institute Genomics Platform"/>
            <consortium name="The Broad Institute Genome Sequencing Center for Infectious Disease"/>
            <person name="Wu L."/>
            <person name="Ma J."/>
        </authorList>
    </citation>
    <scope>NUCLEOTIDE SEQUENCE [LARGE SCALE GENOMIC DNA]</scope>
    <source>
        <strain evidence="1 2">JCM 16022</strain>
    </source>
</reference>
<keyword evidence="2" id="KW-1185">Reference proteome</keyword>
<dbReference type="Proteomes" id="UP001501771">
    <property type="component" value="Unassembled WGS sequence"/>
</dbReference>
<gene>
    <name evidence="1" type="ORF">GCM10009844_31100</name>
</gene>
<evidence type="ECO:0000313" key="2">
    <source>
        <dbReference type="Proteomes" id="UP001501771"/>
    </source>
</evidence>
<accession>A0ABN2ZZ13</accession>
<sequence length="57" mass="6166">MIDLTRVRNVLEEATDLLDALDGIELDETQAVATQTKSHAHREGSALTELADVGNAF</sequence>
<organism evidence="1 2">
    <name type="scientific">Nocardioides koreensis</name>
    <dbReference type="NCBI Taxonomy" id="433651"/>
    <lineage>
        <taxon>Bacteria</taxon>
        <taxon>Bacillati</taxon>
        <taxon>Actinomycetota</taxon>
        <taxon>Actinomycetes</taxon>
        <taxon>Propionibacteriales</taxon>
        <taxon>Nocardioidaceae</taxon>
        <taxon>Nocardioides</taxon>
    </lineage>
</organism>
<name>A0ABN2ZZ13_9ACTN</name>
<comment type="caution">
    <text evidence="1">The sequence shown here is derived from an EMBL/GenBank/DDBJ whole genome shotgun (WGS) entry which is preliminary data.</text>
</comment>
<dbReference type="EMBL" id="BAAAQR010000010">
    <property type="protein sequence ID" value="GAA2150310.1"/>
    <property type="molecule type" value="Genomic_DNA"/>
</dbReference>